<sequence>MKSANNQAERYFDAMRAALDGLDVFLGDRTSPFYQHGLIAQVVSAYIERLNGTFDCWRNRIGFADRFRIQRAESGFPVYHNVLELANDRKAAKKRLAAIPDAEDLRRQMVDHIFTKRSFPARQQEKLAERLYLESLRKGDVFLPFMLPETVKVSVNPKSGRPYCVVHWGVFDGTRSLPMVYLAVIEDSSSKLTEMLVTKENRLNRNIEIPLPVEGLLNPLIAHEFDAFAEKNSAYSLSPATIAVNMDKDFDELHPKQLHRFVLGPFYSAGITEHNNRVTDVLSRVSRPENAWMLTWTLQEVVSKSEKPARHGLWSSQPAKQEFHIETNDLEATRQGVSYYENHALVTHDAYQALFASNEAADVFQGYSVHVISGNQIISEVHK</sequence>
<dbReference type="EMBL" id="JAICBX010000003">
    <property type="protein sequence ID" value="MBW8638827.1"/>
    <property type="molecule type" value="Genomic_DNA"/>
</dbReference>
<evidence type="ECO:0000313" key="1">
    <source>
        <dbReference type="EMBL" id="MBW8638827.1"/>
    </source>
</evidence>
<reference evidence="1" key="1">
    <citation type="submission" date="2021-08" db="EMBL/GenBank/DDBJ databases">
        <title>Hoeflea bacterium WL0058 sp. nov., isolated from the sediment.</title>
        <authorList>
            <person name="Wang L."/>
            <person name="Zhang D."/>
        </authorList>
    </citation>
    <scope>NUCLEOTIDE SEQUENCE</scope>
    <source>
        <strain evidence="1">WL0058</strain>
    </source>
</reference>
<gene>
    <name evidence="1" type="ORF">K1W69_16645</name>
</gene>
<proteinExistence type="predicted"/>
<comment type="caution">
    <text evidence="1">The sequence shown here is derived from an EMBL/GenBank/DDBJ whole genome shotgun (WGS) entry which is preliminary data.</text>
</comment>
<keyword evidence="2" id="KW-1185">Reference proteome</keyword>
<dbReference type="RefSeq" id="WP_220229555.1">
    <property type="nucleotide sequence ID" value="NZ_JAICBX010000003.1"/>
</dbReference>
<name>A0AAE3D265_9HYPH</name>
<accession>A0AAE3D265</accession>
<evidence type="ECO:0000313" key="2">
    <source>
        <dbReference type="Proteomes" id="UP001196509"/>
    </source>
</evidence>
<dbReference type="Proteomes" id="UP001196509">
    <property type="component" value="Unassembled WGS sequence"/>
</dbReference>
<dbReference type="AlphaFoldDB" id="A0AAE3D265"/>
<protein>
    <submittedName>
        <fullName evidence="1">Uncharacterized protein</fullName>
    </submittedName>
</protein>
<organism evidence="1 2">
    <name type="scientific">Flavimaribacter sediminis</name>
    <dbReference type="NCBI Taxonomy" id="2865987"/>
    <lineage>
        <taxon>Bacteria</taxon>
        <taxon>Pseudomonadati</taxon>
        <taxon>Pseudomonadota</taxon>
        <taxon>Alphaproteobacteria</taxon>
        <taxon>Hyphomicrobiales</taxon>
        <taxon>Rhizobiaceae</taxon>
        <taxon>Flavimaribacter</taxon>
    </lineage>
</organism>